<keyword evidence="2" id="KW-0812">Transmembrane</keyword>
<dbReference type="KEGG" id="ege:EM595_0892"/>
<dbReference type="PATRIC" id="fig|1619313.3.peg.930"/>
<sequence>MSVITALLGGSWQWLAGLAALVAALFASYVGGHKIGKTKERARADIAAARKESAQISAVAKQQQQNREEANRVQNTNNGLDDAAARDKLQQSNYHQS</sequence>
<dbReference type="Proteomes" id="UP000059419">
    <property type="component" value="Chromosome 1"/>
</dbReference>
<accession>A0A0U5L152</accession>
<keyword evidence="2" id="KW-1133">Transmembrane helix</keyword>
<evidence type="ECO:0000256" key="2">
    <source>
        <dbReference type="SAM" id="Phobius"/>
    </source>
</evidence>
<feature type="transmembrane region" description="Helical" evidence="2">
    <location>
        <begin position="12"/>
        <end position="31"/>
    </location>
</feature>
<dbReference type="AlphaFoldDB" id="A0A0U5L152"/>
<keyword evidence="4" id="KW-1185">Reference proteome</keyword>
<evidence type="ECO:0000313" key="3">
    <source>
        <dbReference type="EMBL" id="CUU23128.1"/>
    </source>
</evidence>
<reference evidence="4" key="1">
    <citation type="submission" date="2015-11" db="EMBL/GenBank/DDBJ databases">
        <authorList>
            <person name="Blom J."/>
        </authorList>
    </citation>
    <scope>NUCLEOTIDE SEQUENCE [LARGE SCALE GENOMIC DNA]</scope>
</reference>
<proteinExistence type="predicted"/>
<gene>
    <name evidence="3" type="ORF">EM595_0892</name>
</gene>
<dbReference type="GeneID" id="84614097"/>
<evidence type="ECO:0000256" key="1">
    <source>
        <dbReference type="SAM" id="MobiDB-lite"/>
    </source>
</evidence>
<feature type="region of interest" description="Disordered" evidence="1">
    <location>
        <begin position="57"/>
        <end position="97"/>
    </location>
</feature>
<dbReference type="OrthoDB" id="6522149at2"/>
<organism evidence="3 4">
    <name type="scientific">Duffyella gerundensis</name>
    <dbReference type="NCBI Taxonomy" id="1619313"/>
    <lineage>
        <taxon>Bacteria</taxon>
        <taxon>Pseudomonadati</taxon>
        <taxon>Pseudomonadota</taxon>
        <taxon>Gammaproteobacteria</taxon>
        <taxon>Enterobacterales</taxon>
        <taxon>Erwiniaceae</taxon>
        <taxon>Duffyella</taxon>
    </lineage>
</organism>
<dbReference type="RefSeq" id="WP_067428251.1">
    <property type="nucleotide sequence ID" value="NZ_CP072598.1"/>
</dbReference>
<dbReference type="EMBL" id="LN907827">
    <property type="protein sequence ID" value="CUU23128.1"/>
    <property type="molecule type" value="Genomic_DNA"/>
</dbReference>
<protein>
    <submittedName>
        <fullName evidence="3">Uncharacterized protein</fullName>
    </submittedName>
</protein>
<keyword evidence="2" id="KW-0472">Membrane</keyword>
<dbReference type="STRING" id="1619313.EM595_0892"/>
<name>A0A0U5L152_9GAMM</name>
<evidence type="ECO:0000313" key="4">
    <source>
        <dbReference type="Proteomes" id="UP000059419"/>
    </source>
</evidence>